<evidence type="ECO:0000256" key="1">
    <source>
        <dbReference type="SAM" id="MobiDB-lite"/>
    </source>
</evidence>
<dbReference type="Proteomes" id="UP000315454">
    <property type="component" value="Unassembled WGS sequence"/>
</dbReference>
<evidence type="ECO:0000256" key="2">
    <source>
        <dbReference type="SAM" id="Phobius"/>
    </source>
</evidence>
<proteinExistence type="predicted"/>
<dbReference type="EMBL" id="SRMN01000010">
    <property type="protein sequence ID" value="TGH27328.1"/>
    <property type="molecule type" value="Genomic_DNA"/>
</dbReference>
<keyword evidence="2" id="KW-0472">Membrane</keyword>
<feature type="region of interest" description="Disordered" evidence="1">
    <location>
        <begin position="59"/>
        <end position="78"/>
    </location>
</feature>
<evidence type="ECO:0000313" key="3">
    <source>
        <dbReference type="EMBL" id="TGH27328.1"/>
    </source>
</evidence>
<evidence type="ECO:0000313" key="4">
    <source>
        <dbReference type="Proteomes" id="UP000315454"/>
    </source>
</evidence>
<comment type="caution">
    <text evidence="3">The sequence shown here is derived from an EMBL/GenBank/DDBJ whole genome shotgun (WGS) entry which is preliminary data.</text>
</comment>
<sequence>MARPRHRAVVHRVARSQAAGGLVAPDDRTADQGLTLGELLLILVVVAVAIAGAWLSFRGQSSEDDSSRLQHASEERLA</sequence>
<dbReference type="AlphaFoldDB" id="A0A524RVE9"/>
<keyword evidence="2" id="KW-0812">Transmembrane</keyword>
<keyword evidence="2" id="KW-1133">Transmembrane helix</keyword>
<protein>
    <submittedName>
        <fullName evidence="3">Uncharacterized protein</fullName>
    </submittedName>
</protein>
<organism evidence="3 4">
    <name type="scientific">Aphanocapsa feldmannii 277cI</name>
    <dbReference type="NCBI Taxonomy" id="2507554"/>
    <lineage>
        <taxon>Bacteria</taxon>
        <taxon>Bacillati</taxon>
        <taxon>Cyanobacteriota</taxon>
        <taxon>Cyanophyceae</taxon>
        <taxon>Oscillatoriophycideae</taxon>
        <taxon>Chroococcales</taxon>
        <taxon>Microcystaceae</taxon>
        <taxon>Aphanocapsa</taxon>
    </lineage>
</organism>
<gene>
    <name evidence="3" type="ORF">ERJ68_01190</name>
</gene>
<feature type="transmembrane region" description="Helical" evidence="2">
    <location>
        <begin position="39"/>
        <end position="57"/>
    </location>
</feature>
<name>A0A524RVE9_9CHRO</name>
<feature type="compositionally biased region" description="Basic and acidic residues" evidence="1">
    <location>
        <begin position="65"/>
        <end position="78"/>
    </location>
</feature>
<accession>A0A524RVE9</accession>
<reference evidence="3 4" key="1">
    <citation type="journal article" date="2019" name="mSystems">
        <title>Life at home and on the roam: Genomic adaptions reflect the dual lifestyle of an intracellular, facultative symbiont.</title>
        <authorList>
            <person name="Burgsdorf I."/>
        </authorList>
    </citation>
    <scope>NUCLEOTIDE SEQUENCE [LARGE SCALE GENOMIC DNA]</scope>
    <source>
        <strain evidence="3">277cI</strain>
    </source>
</reference>